<dbReference type="Gene3D" id="2.80.10.70">
    <property type="entry name" value="Spindlin/Ssty"/>
    <property type="match status" value="1"/>
</dbReference>
<dbReference type="KEGG" id="pmrn:116942179"/>
<evidence type="ECO:0000313" key="3">
    <source>
        <dbReference type="RefSeq" id="XP_032809692.1"/>
    </source>
</evidence>
<accession>A0AAJ7WTY0</accession>
<dbReference type="InterPro" id="IPR037656">
    <property type="entry name" value="DUF5525"/>
</dbReference>
<name>A0AAJ7WTY0_PETMA</name>
<feature type="compositionally biased region" description="Polar residues" evidence="1">
    <location>
        <begin position="385"/>
        <end position="405"/>
    </location>
</feature>
<dbReference type="Pfam" id="PF17663">
    <property type="entry name" value="DUF5525"/>
    <property type="match status" value="1"/>
</dbReference>
<feature type="region of interest" description="Disordered" evidence="1">
    <location>
        <begin position="638"/>
        <end position="671"/>
    </location>
</feature>
<feature type="compositionally biased region" description="Polar residues" evidence="1">
    <location>
        <begin position="552"/>
        <end position="569"/>
    </location>
</feature>
<feature type="region of interest" description="Disordered" evidence="1">
    <location>
        <begin position="356"/>
        <end position="405"/>
    </location>
</feature>
<feature type="region of interest" description="Disordered" evidence="1">
    <location>
        <begin position="550"/>
        <end position="609"/>
    </location>
</feature>
<feature type="compositionally biased region" description="Basic and acidic residues" evidence="1">
    <location>
        <begin position="650"/>
        <end position="663"/>
    </location>
</feature>
<feature type="compositionally biased region" description="Basic and acidic residues" evidence="1">
    <location>
        <begin position="1677"/>
        <end position="1688"/>
    </location>
</feature>
<dbReference type="Proteomes" id="UP001318040">
    <property type="component" value="Chromosome 13"/>
</dbReference>
<dbReference type="RefSeq" id="XP_032809692.1">
    <property type="nucleotide sequence ID" value="XM_032953801.1"/>
</dbReference>
<feature type="compositionally biased region" description="Polar residues" evidence="1">
    <location>
        <begin position="1136"/>
        <end position="1150"/>
    </location>
</feature>
<gene>
    <name evidence="3 4" type="primary">LOC116942179</name>
</gene>
<organism evidence="2 3">
    <name type="scientific">Petromyzon marinus</name>
    <name type="common">Sea lamprey</name>
    <dbReference type="NCBI Taxonomy" id="7757"/>
    <lineage>
        <taxon>Eukaryota</taxon>
        <taxon>Metazoa</taxon>
        <taxon>Chordata</taxon>
        <taxon>Craniata</taxon>
        <taxon>Vertebrata</taxon>
        <taxon>Cyclostomata</taxon>
        <taxon>Hyperoartia</taxon>
        <taxon>Petromyzontiformes</taxon>
        <taxon>Petromyzontidae</taxon>
        <taxon>Petromyzon</taxon>
    </lineage>
</organism>
<dbReference type="InterPro" id="IPR042567">
    <property type="entry name" value="SPIN/Ssty_sf"/>
</dbReference>
<feature type="region of interest" description="Disordered" evidence="1">
    <location>
        <begin position="1670"/>
        <end position="1804"/>
    </location>
</feature>
<feature type="compositionally biased region" description="Polar residues" evidence="1">
    <location>
        <begin position="638"/>
        <end position="647"/>
    </location>
</feature>
<feature type="region of interest" description="Disordered" evidence="1">
    <location>
        <begin position="735"/>
        <end position="783"/>
    </location>
</feature>
<feature type="region of interest" description="Disordered" evidence="1">
    <location>
        <begin position="1415"/>
        <end position="1434"/>
    </location>
</feature>
<feature type="compositionally biased region" description="Basic and acidic residues" evidence="1">
    <location>
        <begin position="1779"/>
        <end position="1800"/>
    </location>
</feature>
<feature type="region of interest" description="Disordered" evidence="1">
    <location>
        <begin position="1101"/>
        <end position="1159"/>
    </location>
</feature>
<dbReference type="PANTHER" id="PTHR28422:SF1">
    <property type="entry name" value="SIMILAR TO HUMAN CHROMOSOME 15 OPEN READING FRAME 39"/>
    <property type="match status" value="1"/>
</dbReference>
<dbReference type="RefSeq" id="XP_032809693.1">
    <property type="nucleotide sequence ID" value="XM_032953802.1"/>
</dbReference>
<feature type="compositionally biased region" description="Basic and acidic residues" evidence="1">
    <location>
        <begin position="571"/>
        <end position="596"/>
    </location>
</feature>
<feature type="compositionally biased region" description="Polar residues" evidence="1">
    <location>
        <begin position="366"/>
        <end position="375"/>
    </location>
</feature>
<proteinExistence type="predicted"/>
<feature type="region of interest" description="Disordered" evidence="1">
    <location>
        <begin position="1337"/>
        <end position="1361"/>
    </location>
</feature>
<evidence type="ECO:0000256" key="1">
    <source>
        <dbReference type="SAM" id="MobiDB-lite"/>
    </source>
</evidence>
<evidence type="ECO:0000313" key="2">
    <source>
        <dbReference type="Proteomes" id="UP001318040"/>
    </source>
</evidence>
<sequence>MSLRKRLLSCIESHDSSKVPRMEGHPNVAAYYTAAAGCYPAISQLLNHNISATISPVLTTSTISHAPNNFIERRSTQLVGTQHNAYPVYVHCQKEALSLKHKQDSSQFPLAFGFADQCNQSSVGLDTGQVCGVFPSCSIASKETTVPLVTTCSGGVLLATQAPLQSGFGKTTATFTDPARMFQNFQNVDFPKMFSMHPSSVANLAPHMVLGSVKNTVVNLPPIQSTSFSRKYPMHYPYQNSPAFSNSLPNTQEDTRALYLDKSRPYDHHTNMGSSLACSPALSSSQQDYREKHISARPLEKPPKLVHVQYSDRSPEVSNSVIKQRSVRHQSRVHSVNSLLACSREKHLKGEVLPKVEADHAHWPPRSSTVQSQAIVRNRDPNVPKKTSPSSFSEQQQPHTQSFCQSTRDAPEQLLIHPMNNSPTTAVPRTVCQDASLPRIKWAWSDSAVSNCGPYANLPVISRVYSWGAVQNTESHVEEKQVDGNKLSHAHPTKEHPNIMFGHVLQQPQSGTRPGVKDIVQGSVRSTKHASTSSTGPVIRDVFSLSPELVSPVTTDARSTSNRLFTSCGENEAKTRDRHREDQEQRARSKHQEEHRKAKSQQTDKCGAQQKVSSILEFEKTVKKMTEQITSPEIQTTALNSKKSQASDVAVKKPERDQSESMRSDGSPLSKTLNRIMSSFVTESTAERTSCQMPCALNSLPPKRRKEWIINTHAACMEKDYGNVQHPVQQEAYQKNEKHSFGNGKSPVNNPPTTLSLHSLKQEVSPPGHLTSPTSMSAGPVAKKEMTVSRTVGLKEYANVELVIPPINESVKYSAKHESCKKHFSDKQLFQPPYKHLGQSAKLAGAEVATSSVSMLLQSKKEEPGIANVSVRKNSVIDHCVVEKMDHNNSSLHTHVPHFQTVLVSNLDHQLCGQNTEQNELPVDLTVEKIGKREILDLSKLKSCKEYVLRSSEKELDYECAEKTEKECMRDNVPEQSSGDVHLEDVVPRTCPQKEGPRTALEKRSDKVLPNELECSESALSIKSKASVNIERCSPDSSTNVDMVSAYNQAGGGNSQLSVDSKPEGHLHKHLLNLHQLLSEMVEKSAASSSHNLQQAFQHLRHGPKRGPTVSHVSESKPTGEASYVTKHGGGGGTKRGSNSHSVAQTSSRSAEIHEHASSTTKEMFLKNISIQTRLEEFARELQTLVSKSLCPFPSVARLERIFIPVSALQEKLFPGLSELVILNVFKCCKVVLRPATLREEKMLGAVCCSENTQETGSFTLFPFDKLKEVYPELLYCCWLEKMKKCIDQNNEATEMEKNPVDSTGNGEGEHAAEVTIELCERVCSSQDSHQAARGATSKAQCLVENPQPSPAGAEEEPSVGEAVGADITESAVVTNDSHPCEQTGPPDDNAERSRGAAVDSARSGSDANLECTSLIAPSPREDPHSTTTDVSSDSAATYPVISSSDVKDAANVLLASPPRYQPEDPGTIQHSADDAHCSITLESENTIEENNKPLEVKRSKYAHGVKQRVHKRYSPRLLKESVGTDKHQQASDTYLSKKEVCKLEEKVSKKRVPLLKLKGDMTSSIVMAKPEDESQASKVKLATTEHTLGHPVMKRKTVPPLIIRSHHQAHEVRTRLKSPLRIARKEKTFSTSGGQVENEAVDKQEREFEALEVVRNTEVPFEETAFDDVNPAIGSENKDQKHVRDPLTEEASPGCGQVKRPRLKHLRASAQVAEKKLKKQMPTLRRSLRQKTSGIQLRSQRGASSERRLVQVVPGKKTRCKRKSGRSETSPKLSRGRQRADGNADGGRREEPPSEKKTGGDLYPDLVGRRVLHLYDDEDTERWYQGVVTQLYEEHDDPLEAIYVVTYDSEPGWQYYLELLQDYQKGWLKLVD</sequence>
<protein>
    <submittedName>
        <fullName evidence="3 4">Uncharacterized protein LOC116942179</fullName>
    </submittedName>
</protein>
<keyword evidence="2" id="KW-1185">Reference proteome</keyword>
<dbReference type="PANTHER" id="PTHR28422">
    <property type="entry name" value="SIMILAR TO HUMAN CHROMOSOME 15 OPEN READING FRAME 39"/>
    <property type="match status" value="1"/>
</dbReference>
<feature type="compositionally biased region" description="Polar residues" evidence="1">
    <location>
        <begin position="746"/>
        <end position="759"/>
    </location>
</feature>
<evidence type="ECO:0000313" key="4">
    <source>
        <dbReference type="RefSeq" id="XP_032809693.1"/>
    </source>
</evidence>
<feature type="region of interest" description="Disordered" evidence="1">
    <location>
        <begin position="1375"/>
        <end position="1409"/>
    </location>
</feature>
<reference evidence="3 4" key="1">
    <citation type="submission" date="2025-04" db="UniProtKB">
        <authorList>
            <consortium name="RefSeq"/>
        </authorList>
    </citation>
    <scope>IDENTIFICATION</scope>
    <source>
        <tissue evidence="3 4">Sperm</tissue>
    </source>
</reference>
<feature type="compositionally biased region" description="Polar residues" evidence="1">
    <location>
        <begin position="1731"/>
        <end position="1744"/>
    </location>
</feature>